<evidence type="ECO:0000313" key="3">
    <source>
        <dbReference type="Proteomes" id="UP000294513"/>
    </source>
</evidence>
<dbReference type="PANTHER" id="PTHR43244">
    <property type="match status" value="1"/>
</dbReference>
<protein>
    <submittedName>
        <fullName evidence="2">TIGR03619 family F420-dependent LLM class oxidoreductase</fullName>
        <ecNumber evidence="2">1.-.-.-</ecNumber>
    </submittedName>
</protein>
<feature type="domain" description="Luciferase-like" evidence="1">
    <location>
        <begin position="5"/>
        <end position="241"/>
    </location>
</feature>
<keyword evidence="2" id="KW-0560">Oxidoreductase</keyword>
<dbReference type="InterPro" id="IPR036661">
    <property type="entry name" value="Luciferase-like_sf"/>
</dbReference>
<dbReference type="EMBL" id="SMKU01000182">
    <property type="protein sequence ID" value="TDD79163.1"/>
    <property type="molecule type" value="Genomic_DNA"/>
</dbReference>
<dbReference type="NCBIfam" id="TIGR03619">
    <property type="entry name" value="F420_Rv2161c"/>
    <property type="match status" value="1"/>
</dbReference>
<keyword evidence="3" id="KW-1185">Reference proteome</keyword>
<evidence type="ECO:0000259" key="1">
    <source>
        <dbReference type="Pfam" id="PF00296"/>
    </source>
</evidence>
<sequence length="255" mass="27322">MGRLEIGYLLPTRDQAVRGEHEPGQLVGQARRAEALGVDSVWAGDSPVTRPRADALLLLAAVADATDRVVLGTAVLLPALRHPILLAHQLATLDRLSDGRLVAGMGAGFPIPQTEAQFAALDVGFKRRVSRMEESIDAMRRLWTGGPVSFKGEHFAFEDVTLAPPPSRPGGPPIWLAGGGVHALRRVARLADGWLPYPPQAKTYEREHQAIQDATTRSAAGARHIVARLATDDHDAALEEFGASVLPLLRQGEGS</sequence>
<dbReference type="Gene3D" id="3.20.20.30">
    <property type="entry name" value="Luciferase-like domain"/>
    <property type="match status" value="1"/>
</dbReference>
<dbReference type="OrthoDB" id="3532562at2"/>
<evidence type="ECO:0000313" key="2">
    <source>
        <dbReference type="EMBL" id="TDD79163.1"/>
    </source>
</evidence>
<dbReference type="PANTHER" id="PTHR43244:SF2">
    <property type="entry name" value="CONSERVED HYPOTHETICAL ALANINE AND PROLINE-RICH PROTEIN"/>
    <property type="match status" value="1"/>
</dbReference>
<dbReference type="InterPro" id="IPR019921">
    <property type="entry name" value="Lucif-like_OxRdtase_Rv2161c"/>
</dbReference>
<reference evidence="2 3" key="1">
    <citation type="submission" date="2019-03" db="EMBL/GenBank/DDBJ databases">
        <title>Draft genome sequences of novel Actinobacteria.</title>
        <authorList>
            <person name="Sahin N."/>
            <person name="Ay H."/>
            <person name="Saygin H."/>
        </authorList>
    </citation>
    <scope>NUCLEOTIDE SEQUENCE [LARGE SCALE GENOMIC DNA]</scope>
    <source>
        <strain evidence="2 3">H3C3</strain>
    </source>
</reference>
<dbReference type="RefSeq" id="WP_131898579.1">
    <property type="nucleotide sequence ID" value="NZ_SMKU01000182.1"/>
</dbReference>
<proteinExistence type="predicted"/>
<dbReference type="GO" id="GO:0016705">
    <property type="term" value="F:oxidoreductase activity, acting on paired donors, with incorporation or reduction of molecular oxygen"/>
    <property type="evidence" value="ECO:0007669"/>
    <property type="project" value="InterPro"/>
</dbReference>
<dbReference type="InterPro" id="IPR050564">
    <property type="entry name" value="F420-G6PD/mer"/>
</dbReference>
<gene>
    <name evidence="2" type="ORF">E1298_28365</name>
</gene>
<name>A0A4R5B2D8_9ACTN</name>
<accession>A0A4R5B2D8</accession>
<dbReference type="AlphaFoldDB" id="A0A4R5B2D8"/>
<dbReference type="SUPFAM" id="SSF51679">
    <property type="entry name" value="Bacterial luciferase-like"/>
    <property type="match status" value="1"/>
</dbReference>
<dbReference type="EC" id="1.-.-.-" evidence="2"/>
<organism evidence="2 3">
    <name type="scientific">Actinomadura rubrisoli</name>
    <dbReference type="NCBI Taxonomy" id="2530368"/>
    <lineage>
        <taxon>Bacteria</taxon>
        <taxon>Bacillati</taxon>
        <taxon>Actinomycetota</taxon>
        <taxon>Actinomycetes</taxon>
        <taxon>Streptosporangiales</taxon>
        <taxon>Thermomonosporaceae</taxon>
        <taxon>Actinomadura</taxon>
    </lineage>
</organism>
<comment type="caution">
    <text evidence="2">The sequence shown here is derived from an EMBL/GenBank/DDBJ whole genome shotgun (WGS) entry which is preliminary data.</text>
</comment>
<dbReference type="Pfam" id="PF00296">
    <property type="entry name" value="Bac_luciferase"/>
    <property type="match status" value="1"/>
</dbReference>
<dbReference type="InterPro" id="IPR011251">
    <property type="entry name" value="Luciferase-like_dom"/>
</dbReference>
<dbReference type="Proteomes" id="UP000294513">
    <property type="component" value="Unassembled WGS sequence"/>
</dbReference>